<organism evidence="2 3">
    <name type="scientific">Cellulomonas aerilata</name>
    <dbReference type="NCBI Taxonomy" id="515326"/>
    <lineage>
        <taxon>Bacteria</taxon>
        <taxon>Bacillati</taxon>
        <taxon>Actinomycetota</taxon>
        <taxon>Actinomycetes</taxon>
        <taxon>Micrococcales</taxon>
        <taxon>Cellulomonadaceae</taxon>
        <taxon>Cellulomonas</taxon>
    </lineage>
</organism>
<sequence>MIRPRLLVPAEDPSLAGRFAAIRVELDVAEEFPADVEAEAAEAARRGPDDARLGVAGARADLLDVPFVTIDPPGSTDLDQAVHLERRPGGGYRVRYAIADVAAFVRPGGAVDAEARRRGETVYCPDRRIPLHPTVLSEGAASLLPDGVRPAVVWTVDLDASGEVVSADVRRASVRSREQLDYPAVQRALDSAGPADRDSLPVLLAEVGTARSALERARGGVSLPRPEQEVVPDGDGWALEMRVSLPVEDHNAQISLLTGMVAARMMLDAGVGVLRTMPAADAESLEHLRRRALALGVPWPEGTAYGDVLASLDHGRTETAAFLVAATGLFRGAAWTTFHGAPPTVVEHAAIAAPYAHVTAPLRRLVDRFGLEVCLAATAGAAVPGWVLDGLDGLGAQMAAGASRGSAVDRACTDLVEASVLAPHVGRDWEAAALTEKTVQLAQPPVVAGCDGPPLPIGRPVLVRLVEADLDTRSVRFAWDGA</sequence>
<gene>
    <name evidence="2" type="ORF">CAE01nite_12010</name>
</gene>
<dbReference type="InterPro" id="IPR001900">
    <property type="entry name" value="RNase_II/R"/>
</dbReference>
<dbReference type="PANTHER" id="PTHR23355">
    <property type="entry name" value="RIBONUCLEASE"/>
    <property type="match status" value="1"/>
</dbReference>
<reference evidence="2 3" key="1">
    <citation type="submission" date="2019-07" db="EMBL/GenBank/DDBJ databases">
        <title>Whole genome shotgun sequence of Cellulomonas aerilata NBRC 106308.</title>
        <authorList>
            <person name="Hosoyama A."/>
            <person name="Uohara A."/>
            <person name="Ohji S."/>
            <person name="Ichikawa N."/>
        </authorList>
    </citation>
    <scope>NUCLEOTIDE SEQUENCE [LARGE SCALE GENOMIC DNA]</scope>
    <source>
        <strain evidence="2 3">NBRC 106308</strain>
    </source>
</reference>
<dbReference type="Proteomes" id="UP000321181">
    <property type="component" value="Unassembled WGS sequence"/>
</dbReference>
<dbReference type="InterPro" id="IPR012340">
    <property type="entry name" value="NA-bd_OB-fold"/>
</dbReference>
<dbReference type="GO" id="GO:0003723">
    <property type="term" value="F:RNA binding"/>
    <property type="evidence" value="ECO:0007669"/>
    <property type="project" value="InterPro"/>
</dbReference>
<dbReference type="GO" id="GO:0004540">
    <property type="term" value="F:RNA nuclease activity"/>
    <property type="evidence" value="ECO:0007669"/>
    <property type="project" value="InterPro"/>
</dbReference>
<evidence type="ECO:0000259" key="1">
    <source>
        <dbReference type="SMART" id="SM00955"/>
    </source>
</evidence>
<keyword evidence="3" id="KW-1185">Reference proteome</keyword>
<comment type="caution">
    <text evidence="2">The sequence shown here is derived from an EMBL/GenBank/DDBJ whole genome shotgun (WGS) entry which is preliminary data.</text>
</comment>
<dbReference type="SMART" id="SM00955">
    <property type="entry name" value="RNB"/>
    <property type="match status" value="1"/>
</dbReference>
<protein>
    <submittedName>
        <fullName evidence="2">Ribonuclease R</fullName>
    </submittedName>
</protein>
<dbReference type="PANTHER" id="PTHR23355:SF9">
    <property type="entry name" value="DIS3-LIKE EXONUCLEASE 2"/>
    <property type="match status" value="1"/>
</dbReference>
<dbReference type="GO" id="GO:0006402">
    <property type="term" value="P:mRNA catabolic process"/>
    <property type="evidence" value="ECO:0007669"/>
    <property type="project" value="TreeGrafter"/>
</dbReference>
<evidence type="ECO:0000313" key="2">
    <source>
        <dbReference type="EMBL" id="GEO33476.1"/>
    </source>
</evidence>
<name>A0A512DAG5_9CELL</name>
<dbReference type="RefSeq" id="WP_307724976.1">
    <property type="nucleotide sequence ID" value="NZ_BAAARM010000002.1"/>
</dbReference>
<evidence type="ECO:0000313" key="3">
    <source>
        <dbReference type="Proteomes" id="UP000321181"/>
    </source>
</evidence>
<dbReference type="AlphaFoldDB" id="A0A512DAG5"/>
<dbReference type="Pfam" id="PF18614">
    <property type="entry name" value="RNase_II_C_S1"/>
    <property type="match status" value="1"/>
</dbReference>
<dbReference type="EMBL" id="BJYY01000010">
    <property type="protein sequence ID" value="GEO33476.1"/>
    <property type="molecule type" value="Genomic_DNA"/>
</dbReference>
<dbReference type="Pfam" id="PF00773">
    <property type="entry name" value="RNB"/>
    <property type="match status" value="1"/>
</dbReference>
<dbReference type="SUPFAM" id="SSF50249">
    <property type="entry name" value="Nucleic acid-binding proteins"/>
    <property type="match status" value="1"/>
</dbReference>
<dbReference type="InterPro" id="IPR050180">
    <property type="entry name" value="RNR_Ribonuclease"/>
</dbReference>
<feature type="domain" description="RNB" evidence="1">
    <location>
        <begin position="59"/>
        <end position="380"/>
    </location>
</feature>
<accession>A0A512DAG5</accession>
<dbReference type="InterPro" id="IPR040596">
    <property type="entry name" value="RNase_II_C_S1"/>
</dbReference>
<proteinExistence type="predicted"/>